<organism evidence="2 3">
    <name type="scientific">Dryococelus australis</name>
    <dbReference type="NCBI Taxonomy" id="614101"/>
    <lineage>
        <taxon>Eukaryota</taxon>
        <taxon>Metazoa</taxon>
        <taxon>Ecdysozoa</taxon>
        <taxon>Arthropoda</taxon>
        <taxon>Hexapoda</taxon>
        <taxon>Insecta</taxon>
        <taxon>Pterygota</taxon>
        <taxon>Neoptera</taxon>
        <taxon>Polyneoptera</taxon>
        <taxon>Phasmatodea</taxon>
        <taxon>Verophasmatodea</taxon>
        <taxon>Anareolatae</taxon>
        <taxon>Phasmatidae</taxon>
        <taxon>Eurycanthinae</taxon>
        <taxon>Dryococelus</taxon>
    </lineage>
</organism>
<gene>
    <name evidence="2" type="ORF">PR048_011796</name>
</gene>
<dbReference type="Pfam" id="PF20700">
    <property type="entry name" value="Mutator"/>
    <property type="match status" value="1"/>
</dbReference>
<dbReference type="EMBL" id="JARBHB010000004">
    <property type="protein sequence ID" value="KAJ8885598.1"/>
    <property type="molecule type" value="Genomic_DNA"/>
</dbReference>
<comment type="caution">
    <text evidence="2">The sequence shown here is derived from an EMBL/GenBank/DDBJ whole genome shotgun (WGS) entry which is preliminary data.</text>
</comment>
<protein>
    <recommendedName>
        <fullName evidence="1">Mutator-like transposase domain-containing protein</fullName>
    </recommendedName>
</protein>
<evidence type="ECO:0000259" key="1">
    <source>
        <dbReference type="Pfam" id="PF20700"/>
    </source>
</evidence>
<evidence type="ECO:0000313" key="2">
    <source>
        <dbReference type="EMBL" id="KAJ8885598.1"/>
    </source>
</evidence>
<proteinExistence type="predicted"/>
<keyword evidence="3" id="KW-1185">Reference proteome</keyword>
<dbReference type="InterPro" id="IPR049012">
    <property type="entry name" value="Mutator_transp_dom"/>
</dbReference>
<evidence type="ECO:0000313" key="3">
    <source>
        <dbReference type="Proteomes" id="UP001159363"/>
    </source>
</evidence>
<reference evidence="2 3" key="1">
    <citation type="submission" date="2023-02" db="EMBL/GenBank/DDBJ databases">
        <title>LHISI_Scaffold_Assembly.</title>
        <authorList>
            <person name="Stuart O.P."/>
            <person name="Cleave R."/>
            <person name="Magrath M.J.L."/>
            <person name="Mikheyev A.S."/>
        </authorList>
    </citation>
    <scope>NUCLEOTIDE SEQUENCE [LARGE SCALE GENOMIC DNA]</scope>
    <source>
        <strain evidence="2">Daus_M_001</strain>
        <tissue evidence="2">Leg muscle</tissue>
    </source>
</reference>
<dbReference type="Proteomes" id="UP001159363">
    <property type="component" value="Chromosome X"/>
</dbReference>
<accession>A0ABQ9HMN1</accession>
<feature type="domain" description="Mutator-like transposase" evidence="1">
    <location>
        <begin position="5"/>
        <end position="145"/>
    </location>
</feature>
<sequence length="145" mass="15991">MEDVAMKSMKEAVEENNIDCNLTATFDGSWQKWGHTSLNGIVLATSVDTGMVIDIAIMSKHSKCKGVLGNKHEESCSSNYNGSSGGMDVAGVKEIFERLLLLYNIRYVLYLGDGDSKSFKTIEEMKPYGECVQITKLECVGHVQK</sequence>
<name>A0ABQ9HMN1_9NEOP</name>